<proteinExistence type="predicted"/>
<sequence length="160" mass="19071">MINLPVEEMSTANAVQFLINTNLRFLSEMKSAAELDSRIITLIPSIIFMIGAFALIFKVFHRRTHRLTPYKIRFYRELGFHWTYFYLIRIWFLVIKVFRWGSLKLTDFVKKSEYTKNYENADVSLHAILLVLLFACSLTPCIIVILKHYMRHTIPDFLMW</sequence>
<evidence type="ECO:0000313" key="2">
    <source>
        <dbReference type="Proteomes" id="UP001056778"/>
    </source>
</evidence>
<reference evidence="1" key="1">
    <citation type="submission" date="2022-04" db="EMBL/GenBank/DDBJ databases">
        <title>Chromosome-scale genome assembly of Holotrichia oblita Faldermann.</title>
        <authorList>
            <person name="Rongchong L."/>
        </authorList>
    </citation>
    <scope>NUCLEOTIDE SEQUENCE</scope>
    <source>
        <strain evidence="1">81SQS9</strain>
    </source>
</reference>
<protein>
    <submittedName>
        <fullName evidence="1">32-trans-enoyl-coa isomerase-related</fullName>
    </submittedName>
</protein>
<comment type="caution">
    <text evidence="1">The sequence shown here is derived from an EMBL/GenBank/DDBJ whole genome shotgun (WGS) entry which is preliminary data.</text>
</comment>
<gene>
    <name evidence="1" type="ORF">MML48_1g06651</name>
</gene>
<accession>A0ACB9TW38</accession>
<dbReference type="EMBL" id="CM043015">
    <property type="protein sequence ID" value="KAI4471173.1"/>
    <property type="molecule type" value="Genomic_DNA"/>
</dbReference>
<keyword evidence="1" id="KW-0413">Isomerase</keyword>
<name>A0ACB9TW38_HOLOL</name>
<dbReference type="Proteomes" id="UP001056778">
    <property type="component" value="Chromosome 1"/>
</dbReference>
<keyword evidence="2" id="KW-1185">Reference proteome</keyword>
<organism evidence="1 2">
    <name type="scientific">Holotrichia oblita</name>
    <name type="common">Chafer beetle</name>
    <dbReference type="NCBI Taxonomy" id="644536"/>
    <lineage>
        <taxon>Eukaryota</taxon>
        <taxon>Metazoa</taxon>
        <taxon>Ecdysozoa</taxon>
        <taxon>Arthropoda</taxon>
        <taxon>Hexapoda</taxon>
        <taxon>Insecta</taxon>
        <taxon>Pterygota</taxon>
        <taxon>Neoptera</taxon>
        <taxon>Endopterygota</taxon>
        <taxon>Coleoptera</taxon>
        <taxon>Polyphaga</taxon>
        <taxon>Scarabaeiformia</taxon>
        <taxon>Scarabaeidae</taxon>
        <taxon>Melolonthinae</taxon>
        <taxon>Holotrichia</taxon>
    </lineage>
</organism>
<evidence type="ECO:0000313" key="1">
    <source>
        <dbReference type="EMBL" id="KAI4471173.1"/>
    </source>
</evidence>